<dbReference type="PANTHER" id="PTHR13454">
    <property type="entry name" value="PROTEIN MCM10 HOMOLOG"/>
    <property type="match status" value="1"/>
</dbReference>
<dbReference type="InterPro" id="IPR015408">
    <property type="entry name" value="Znf_Mcm10/DnaG"/>
</dbReference>
<feature type="region of interest" description="Disordered" evidence="9">
    <location>
        <begin position="119"/>
        <end position="242"/>
    </location>
</feature>
<evidence type="ECO:0000313" key="12">
    <source>
        <dbReference type="Proteomes" id="UP001159428"/>
    </source>
</evidence>
<evidence type="ECO:0000259" key="10">
    <source>
        <dbReference type="SMART" id="SM01280"/>
    </source>
</evidence>
<dbReference type="PANTHER" id="PTHR13454:SF11">
    <property type="entry name" value="PROTEIN MCM10 HOMOLOG"/>
    <property type="match status" value="1"/>
</dbReference>
<organism evidence="11 12">
    <name type="scientific">Pocillopora meandrina</name>
    <dbReference type="NCBI Taxonomy" id="46732"/>
    <lineage>
        <taxon>Eukaryota</taxon>
        <taxon>Metazoa</taxon>
        <taxon>Cnidaria</taxon>
        <taxon>Anthozoa</taxon>
        <taxon>Hexacorallia</taxon>
        <taxon>Scleractinia</taxon>
        <taxon>Astrocoeniina</taxon>
        <taxon>Pocilloporidae</taxon>
        <taxon>Pocillopora</taxon>
    </lineage>
</organism>
<dbReference type="InterPro" id="IPR012340">
    <property type="entry name" value="NA-bd_OB-fold"/>
</dbReference>
<dbReference type="InterPro" id="IPR040184">
    <property type="entry name" value="Mcm10"/>
</dbReference>
<dbReference type="GO" id="GO:0008270">
    <property type="term" value="F:zinc ion binding"/>
    <property type="evidence" value="ECO:0007669"/>
    <property type="project" value="UniProtKB-KW"/>
</dbReference>
<keyword evidence="12" id="KW-1185">Reference proteome</keyword>
<feature type="non-terminal residue" evidence="11">
    <location>
        <position position="1"/>
    </location>
</feature>
<evidence type="ECO:0000256" key="2">
    <source>
        <dbReference type="ARBA" id="ARBA00009679"/>
    </source>
</evidence>
<feature type="region of interest" description="Disordered" evidence="9">
    <location>
        <begin position="493"/>
        <end position="512"/>
    </location>
</feature>
<feature type="compositionally biased region" description="Basic and acidic residues" evidence="9">
    <location>
        <begin position="227"/>
        <end position="240"/>
    </location>
</feature>
<feature type="region of interest" description="Disordered" evidence="9">
    <location>
        <begin position="48"/>
        <end position="84"/>
    </location>
</feature>
<dbReference type="Pfam" id="PF22379">
    <property type="entry name" value="OB_MCM10"/>
    <property type="match status" value="1"/>
</dbReference>
<sequence>GWVVHYSLKECFDLDWIFILIFIDMEDHDLDDLDLLASLVDSDSELLDDGSLPEAIPSNASSRSPTETQPRANEQGIRSGTTSNLTMEEMAAQMASMEEYIKKLEAEKAVLLSPTTLNNEIRSGSSKEEQEFKVSEKKSSKQDKSQQMLFSKDNKRTAHAPAHCINKTDSSAGPHNSTKQKAPENLSSTRMKPEHGLDTKGSGTTRRLTAQDENPNNGKLATGKKKAAVETETRTGKSTDDENFSCDRFSSLRIINPLISSVVMEKRMEGRRMVKISQISTKIKGNNDIDGDWVTIGVIVQKMPPKKSSNGQTYGIWKLSDLGPNTSNEIVALFLFGDVYKEHWKTTEGSVVALLNASLLPAKEKNSKDLALTLDNARKLMLMGISKDLGKCRGLKKSDNRPCTNFVNRQHGEFCEYHVQAAYHSMRAQRMECQTGYGPSGKAPLMKKFKKDLNTSTFMYQGRTVNASSHNTDHKKKNVSLKSLNIGKRNGSTEAIAKGDSVHQKGNKSNPTAEHSDFLVQLLEMPTVGSRNLIRHLNQDEEEKKPEEERKPTMSASELLKAHEKELKRVKSSSTGTLGAPMLGRGLAPGSDLFFDGSPKFGKRKLNDTERAKLKALSLVKQKGPLKKDDPNAVRKKLSPKAQEEIQKKAFEDSSKENDDGNADQDSRKKRRRILGPEFGSIDLTSEEGKKLLAAKSQHVGAVREAEAEREEKYFNELEKKERLEDKMKTITELKVKVVCCKQCNYVAEGASELCHKEKHALKYCKALKKFFVCKDCKTRTVSYGSPIPKHPCRQCGATNYQKTSIYKETEGLKIAGETLLVRGEELPKFLNSL</sequence>
<dbReference type="Gene3D" id="2.40.50.140">
    <property type="entry name" value="Nucleic acid-binding proteins"/>
    <property type="match status" value="1"/>
</dbReference>
<feature type="compositionally biased region" description="Basic and acidic residues" evidence="9">
    <location>
        <begin position="560"/>
        <end position="569"/>
    </location>
</feature>
<feature type="compositionally biased region" description="Polar residues" evidence="9">
    <location>
        <begin position="201"/>
        <end position="219"/>
    </location>
</feature>
<dbReference type="InterPro" id="IPR015411">
    <property type="entry name" value="Rep_factor_Mcm10_C"/>
</dbReference>
<dbReference type="Pfam" id="PF09332">
    <property type="entry name" value="Mcm10"/>
    <property type="match status" value="1"/>
</dbReference>
<dbReference type="FunFam" id="2.40.50.140:FF:000174">
    <property type="entry name" value="DNA replication licensing factor mcm10"/>
    <property type="match status" value="1"/>
</dbReference>
<evidence type="ECO:0000256" key="8">
    <source>
        <dbReference type="ARBA" id="ARBA00023242"/>
    </source>
</evidence>
<dbReference type="GO" id="GO:0043596">
    <property type="term" value="C:nuclear replication fork"/>
    <property type="evidence" value="ECO:0007669"/>
    <property type="project" value="TreeGrafter"/>
</dbReference>
<evidence type="ECO:0000256" key="3">
    <source>
        <dbReference type="ARBA" id="ARBA00017770"/>
    </source>
</evidence>
<evidence type="ECO:0000256" key="7">
    <source>
        <dbReference type="ARBA" id="ARBA00022833"/>
    </source>
</evidence>
<dbReference type="GO" id="GO:0003688">
    <property type="term" value="F:DNA replication origin binding"/>
    <property type="evidence" value="ECO:0007669"/>
    <property type="project" value="TreeGrafter"/>
</dbReference>
<evidence type="ECO:0000256" key="1">
    <source>
        <dbReference type="ARBA" id="ARBA00004123"/>
    </source>
</evidence>
<dbReference type="GO" id="GO:0003697">
    <property type="term" value="F:single-stranded DNA binding"/>
    <property type="evidence" value="ECO:0007669"/>
    <property type="project" value="InterPro"/>
</dbReference>
<evidence type="ECO:0000256" key="6">
    <source>
        <dbReference type="ARBA" id="ARBA00022771"/>
    </source>
</evidence>
<feature type="region of interest" description="Disordered" evidence="9">
    <location>
        <begin position="617"/>
        <end position="672"/>
    </location>
</feature>
<dbReference type="Proteomes" id="UP001159428">
    <property type="component" value="Unassembled WGS sequence"/>
</dbReference>
<accession>A0AAU9X4H8</accession>
<dbReference type="SMART" id="SM01280">
    <property type="entry name" value="Mcm10"/>
    <property type="match status" value="1"/>
</dbReference>
<gene>
    <name evidence="11" type="ORF">PMEA_00017626</name>
</gene>
<evidence type="ECO:0000313" key="11">
    <source>
        <dbReference type="EMBL" id="CAH3136258.1"/>
    </source>
</evidence>
<feature type="compositionally biased region" description="Polar residues" evidence="9">
    <location>
        <begin position="167"/>
        <end position="190"/>
    </location>
</feature>
<feature type="region of interest" description="Disordered" evidence="9">
    <location>
        <begin position="536"/>
        <end position="591"/>
    </location>
</feature>
<dbReference type="EMBL" id="CALNXJ010000030">
    <property type="protein sequence ID" value="CAH3136258.1"/>
    <property type="molecule type" value="Genomic_DNA"/>
</dbReference>
<keyword evidence="5" id="KW-0479">Metal-binding</keyword>
<keyword evidence="4" id="KW-0235">DNA replication</keyword>
<evidence type="ECO:0000256" key="9">
    <source>
        <dbReference type="SAM" id="MobiDB-lite"/>
    </source>
</evidence>
<feature type="domain" description="Replication factor Mcm10 C-terminal" evidence="10">
    <location>
        <begin position="523"/>
        <end position="833"/>
    </location>
</feature>
<keyword evidence="6" id="KW-0863">Zinc-finger</keyword>
<protein>
    <recommendedName>
        <fullName evidence="3">Protein MCM10 homolog</fullName>
    </recommendedName>
</protein>
<keyword evidence="8" id="KW-0539">Nucleus</keyword>
<feature type="compositionally biased region" description="Polar residues" evidence="9">
    <location>
        <begin position="58"/>
        <end position="84"/>
    </location>
</feature>
<evidence type="ECO:0000256" key="5">
    <source>
        <dbReference type="ARBA" id="ARBA00022723"/>
    </source>
</evidence>
<dbReference type="Pfam" id="PF09329">
    <property type="entry name" value="zf-primase"/>
    <property type="match status" value="1"/>
</dbReference>
<dbReference type="Pfam" id="PF24863">
    <property type="entry name" value="zf-CCCH_Mcm10"/>
    <property type="match status" value="1"/>
</dbReference>
<feature type="compositionally biased region" description="Basic and acidic residues" evidence="9">
    <location>
        <begin position="537"/>
        <end position="552"/>
    </location>
</feature>
<proteinExistence type="inferred from homology"/>
<dbReference type="InterPro" id="IPR056791">
    <property type="entry name" value="Znf_Mcm10_C"/>
</dbReference>
<keyword evidence="7" id="KW-0862">Zinc</keyword>
<comment type="subcellular location">
    <subcellularLocation>
        <location evidence="1">Nucleus</location>
    </subcellularLocation>
</comment>
<evidence type="ECO:0000256" key="4">
    <source>
        <dbReference type="ARBA" id="ARBA00022705"/>
    </source>
</evidence>
<dbReference type="InterPro" id="IPR055065">
    <property type="entry name" value="OB_MCM10"/>
</dbReference>
<name>A0AAU9X4H8_9CNID</name>
<dbReference type="GO" id="GO:0006270">
    <property type="term" value="P:DNA replication initiation"/>
    <property type="evidence" value="ECO:0007669"/>
    <property type="project" value="InterPro"/>
</dbReference>
<feature type="compositionally biased region" description="Basic and acidic residues" evidence="9">
    <location>
        <begin position="642"/>
        <end position="659"/>
    </location>
</feature>
<comment type="similarity">
    <text evidence="2">Belongs to the MCM10 family.</text>
</comment>
<feature type="compositionally biased region" description="Basic and acidic residues" evidence="9">
    <location>
        <begin position="125"/>
        <end position="144"/>
    </location>
</feature>
<comment type="caution">
    <text evidence="11">The sequence shown here is derived from an EMBL/GenBank/DDBJ whole genome shotgun (WGS) entry which is preliminary data.</text>
</comment>
<reference evidence="11 12" key="1">
    <citation type="submission" date="2022-05" db="EMBL/GenBank/DDBJ databases">
        <authorList>
            <consortium name="Genoscope - CEA"/>
            <person name="William W."/>
        </authorList>
    </citation>
    <scope>NUCLEOTIDE SEQUENCE [LARGE SCALE GENOMIC DNA]</scope>
</reference>
<dbReference type="AlphaFoldDB" id="A0AAU9X4H8"/>